<evidence type="ECO:0000256" key="1">
    <source>
        <dbReference type="SAM" id="MobiDB-lite"/>
    </source>
</evidence>
<dbReference type="EMBL" id="CAJVQA010081045">
    <property type="protein sequence ID" value="CAG8837303.1"/>
    <property type="molecule type" value="Genomic_DNA"/>
</dbReference>
<reference evidence="2" key="1">
    <citation type="submission" date="2021-06" db="EMBL/GenBank/DDBJ databases">
        <authorList>
            <person name="Kallberg Y."/>
            <person name="Tangrot J."/>
            <person name="Rosling A."/>
        </authorList>
    </citation>
    <scope>NUCLEOTIDE SEQUENCE</scope>
    <source>
        <strain evidence="2">FL966</strain>
    </source>
</reference>
<proteinExistence type="predicted"/>
<feature type="non-terminal residue" evidence="2">
    <location>
        <position position="120"/>
    </location>
</feature>
<feature type="non-terminal residue" evidence="2">
    <location>
        <position position="1"/>
    </location>
</feature>
<keyword evidence="3" id="KW-1185">Reference proteome</keyword>
<dbReference type="AlphaFoldDB" id="A0A9N9PDL7"/>
<evidence type="ECO:0000313" key="3">
    <source>
        <dbReference type="Proteomes" id="UP000789759"/>
    </source>
</evidence>
<evidence type="ECO:0000313" key="2">
    <source>
        <dbReference type="EMBL" id="CAG8837303.1"/>
    </source>
</evidence>
<comment type="caution">
    <text evidence="2">The sequence shown here is derived from an EMBL/GenBank/DDBJ whole genome shotgun (WGS) entry which is preliminary data.</text>
</comment>
<sequence length="120" mass="13975">YSGKKRQQYETSSDEEANTNLSGVINQMQDLRISTSYQKPVKYLNEEIKKSAITIDLDKNNIKEKKAKKSQESTSVFLYQMEREKALEQDQKNIELITEDKNEIPILLDTIEQSQWSPTN</sequence>
<gene>
    <name evidence="2" type="ORF">CPELLU_LOCUS21537</name>
</gene>
<feature type="region of interest" description="Disordered" evidence="1">
    <location>
        <begin position="1"/>
        <end position="20"/>
    </location>
</feature>
<dbReference type="Proteomes" id="UP000789759">
    <property type="component" value="Unassembled WGS sequence"/>
</dbReference>
<name>A0A9N9PDL7_9GLOM</name>
<protein>
    <submittedName>
        <fullName evidence="2">935_t:CDS:1</fullName>
    </submittedName>
</protein>
<organism evidence="2 3">
    <name type="scientific">Cetraspora pellucida</name>
    <dbReference type="NCBI Taxonomy" id="1433469"/>
    <lineage>
        <taxon>Eukaryota</taxon>
        <taxon>Fungi</taxon>
        <taxon>Fungi incertae sedis</taxon>
        <taxon>Mucoromycota</taxon>
        <taxon>Glomeromycotina</taxon>
        <taxon>Glomeromycetes</taxon>
        <taxon>Diversisporales</taxon>
        <taxon>Gigasporaceae</taxon>
        <taxon>Cetraspora</taxon>
    </lineage>
</organism>
<accession>A0A9N9PDL7</accession>